<gene>
    <name evidence="2" type="ORF">LSP00402_LOCUS7099</name>
</gene>
<reference evidence="2" key="1">
    <citation type="submission" date="2021-01" db="EMBL/GenBank/DDBJ databases">
        <authorList>
            <person name="Corre E."/>
            <person name="Pelletier E."/>
            <person name="Niang G."/>
            <person name="Scheremetjew M."/>
            <person name="Finn R."/>
            <person name="Kale V."/>
            <person name="Holt S."/>
            <person name="Cochrane G."/>
            <person name="Meng A."/>
            <person name="Brown T."/>
            <person name="Cohen L."/>
        </authorList>
    </citation>
    <scope>NUCLEOTIDE SEQUENCE</scope>
    <source>
        <strain evidence="2">CCMP622</strain>
    </source>
</reference>
<dbReference type="EMBL" id="HBHP01011440">
    <property type="protein sequence ID" value="CAD9758256.1"/>
    <property type="molecule type" value="Transcribed_RNA"/>
</dbReference>
<organism evidence="2">
    <name type="scientific">Lotharella oceanica</name>
    <dbReference type="NCBI Taxonomy" id="641309"/>
    <lineage>
        <taxon>Eukaryota</taxon>
        <taxon>Sar</taxon>
        <taxon>Rhizaria</taxon>
        <taxon>Cercozoa</taxon>
        <taxon>Chlorarachniophyceae</taxon>
        <taxon>Lotharella</taxon>
    </lineage>
</organism>
<evidence type="ECO:0000256" key="1">
    <source>
        <dbReference type="SAM" id="MobiDB-lite"/>
    </source>
</evidence>
<sequence>MDVFEDSKLRATAASAGNDRPESLGPPSEKREKNLSKDEEIELLRKENAELRAKLKRFNALDVLVVWNGEDGGPKVRVVAPSDLRDESLRALDFIWDHKYPRDSEYNHAHRTKAYAPGERRPMASLYRVKPQLTSAEVDAGEPDFDRDSFRFKAPSRH</sequence>
<accession>A0A7S2TN92</accession>
<dbReference type="AlphaFoldDB" id="A0A7S2TN92"/>
<name>A0A7S2TN92_9EUKA</name>
<proteinExistence type="predicted"/>
<feature type="compositionally biased region" description="Basic and acidic residues" evidence="1">
    <location>
        <begin position="28"/>
        <end position="38"/>
    </location>
</feature>
<evidence type="ECO:0000313" key="2">
    <source>
        <dbReference type="EMBL" id="CAD9758256.1"/>
    </source>
</evidence>
<feature type="region of interest" description="Disordered" evidence="1">
    <location>
        <begin position="1"/>
        <end position="38"/>
    </location>
</feature>
<protein>
    <submittedName>
        <fullName evidence="2">Uncharacterized protein</fullName>
    </submittedName>
</protein>